<dbReference type="EMBL" id="LVLJ01003560">
    <property type="protein sequence ID" value="OAE20956.1"/>
    <property type="molecule type" value="Genomic_DNA"/>
</dbReference>
<dbReference type="AlphaFoldDB" id="A0A176VMF2"/>
<name>A0A176VMF2_MARPO</name>
<evidence type="ECO:0000313" key="1">
    <source>
        <dbReference type="EMBL" id="OAE20956.1"/>
    </source>
</evidence>
<dbReference type="Proteomes" id="UP000077202">
    <property type="component" value="Unassembled WGS sequence"/>
</dbReference>
<evidence type="ECO:0000313" key="2">
    <source>
        <dbReference type="Proteomes" id="UP000077202"/>
    </source>
</evidence>
<proteinExistence type="predicted"/>
<sequence>MSNSSSHGDADAYVSGAVALLRRPAVDVVVAISGCSLSKQWAEGSTVSVGVGVIICFDVGKEERRGSSRGCEA</sequence>
<gene>
    <name evidence="1" type="ORF">AXG93_3846s1150</name>
</gene>
<organism evidence="1 2">
    <name type="scientific">Marchantia polymorpha subsp. ruderalis</name>
    <dbReference type="NCBI Taxonomy" id="1480154"/>
    <lineage>
        <taxon>Eukaryota</taxon>
        <taxon>Viridiplantae</taxon>
        <taxon>Streptophyta</taxon>
        <taxon>Embryophyta</taxon>
        <taxon>Marchantiophyta</taxon>
        <taxon>Marchantiopsida</taxon>
        <taxon>Marchantiidae</taxon>
        <taxon>Marchantiales</taxon>
        <taxon>Marchantiaceae</taxon>
        <taxon>Marchantia</taxon>
    </lineage>
</organism>
<comment type="caution">
    <text evidence="1">The sequence shown here is derived from an EMBL/GenBank/DDBJ whole genome shotgun (WGS) entry which is preliminary data.</text>
</comment>
<protein>
    <submittedName>
        <fullName evidence="1">Uncharacterized protein</fullName>
    </submittedName>
</protein>
<keyword evidence="2" id="KW-1185">Reference proteome</keyword>
<reference evidence="1" key="1">
    <citation type="submission" date="2016-03" db="EMBL/GenBank/DDBJ databases">
        <title>Mechanisms controlling the formation of the plant cell surface in tip-growing cells are functionally conserved among land plants.</title>
        <authorList>
            <person name="Honkanen S."/>
            <person name="Jones V.A."/>
            <person name="Morieri G."/>
            <person name="Champion C."/>
            <person name="Hetherington A.J."/>
            <person name="Kelly S."/>
            <person name="Saint-Marcoux D."/>
            <person name="Proust H."/>
            <person name="Prescott H."/>
            <person name="Dolan L."/>
        </authorList>
    </citation>
    <scope>NUCLEOTIDE SEQUENCE [LARGE SCALE GENOMIC DNA]</scope>
    <source>
        <tissue evidence="1">Whole gametophyte</tissue>
    </source>
</reference>
<accession>A0A176VMF2</accession>